<sequence>MAVLQLPQPIPAAAAATSNDIGSIAIPSAGPAAASSDRTTTRSNVDFSTTPVISNRGVFFPGHYATGASDGGGYQAQLIPANTNHWGNLGDGIIGSGGGGGVLSGAFPTANMMMMHHQEPPQHHVVSVPRFQQYQQQSQQLVVGGATSLSHVNDNHWPKRNITSNHIPTLGGRSSTPIGFGGLEDRGGRRGSLFPNYYNNNRGGRIGGGSVGAPPRPPPSPRNSSSLDQQQQQLMRGTAPMRGSPSGKSPLVIQNSHYEEYQHHGSGGDYYDTSSSIEEPSFMTADCVSPVEVALTTDLVTLSVHDALTFDGVELALHPDLFGSHGSTSSGYAGSKMTVDGKKEDGGTKELTNQRLLRPGDLVEIRVWCVRPGMATSARSVLKPKIKPGTSTTVGPTSLHSRDLSHSSVLTVSPPYSGESPGSLSTKEADDKLVGENLIFGDHLLEEKTTTPKEQAAPAVFTSSNLTSVFSGAASSLFRKKITPAATDSMSVISHSQDSSMATNNSTTTGVVTHSRDSSALTASASWINSLITSSTSREEMTAQISPPLPQSLITNNESQQGVNVNPQSHVLPMRRDHTHISPFSTGPISPNYPLPSSSSGLSPASKSPPKYPTPFHVSNISAHEQANSPRSSSLLKNISTNNTLLPTTIFTPDIGDATLPQQRASTANISSSPDLSNNGGAASLHTRHESLARADSSNTYSMTPGHRRYHSNLAAIPSASSDTLSFLPQSVLSGYKYQKVNAPAAENGNIDVNENINDILLDSHYMRVSFVMPVSEGSLTSIKSGARTQVSLLRQVADLYNITAYDTITITQITRNRAPFVRQAIAADYLTITFKDQFVSRGDMYSFQQWFSNSWVYEGKRLSFNGIRTVAKVIRHGNNIVRSALISEDTKLTFRSRSARIIWLVQMSSEMWDFASPNEAVGNQTSHKSSCKIYFDKFVDFVYRLFNKWTKLQVTHSLTVVFFSRTYIRHLGEERDEKTLSAVHVDTDGRMFVDHYKIVLENEVNAGNNLIHRMKQEFIKYPKEVMWNLTRGNERTPSTASQGNVLEAINMSLNLLYLHYIDRDVHRTGNSIVVITPGNGVFEIDKDLAGITKQRMMDNGIGSDVLSLGLPPLHVAPFFLYKERGASSVEEIQGFDDWKTYFEVPHWMNLSFVDYDNEEDHKWYKENANNGADNVNQIAEENETLAQTWSASNGFMKRRSPDSFCAPKIQPTQVNSARQHYKHLITDRGFEDILQACRPRFRGEYGFGLPESLTYLLQKFAPGKNFDLDQYASLDNKRCLTSPSKFDSSRSRYLEWGALDFDDFQYKRVSDPRQTFSRNHSQPSNHTSTGSHMFDRPLSNSFDISHLQSTLSLDGGGHSMSSCGGDSLASRHRKTHSSPVVALDKEETEKGCGRPIGEDCSLLEIQKLMADRDMNIFSITPKVRAISSDISHSFVEDGHRNTVNQSFRPGSPTFEGRGVLRSQSSLNTSLKKGGIEAALVQYDVTSQNKEGSLLIPGVLDTSKGRDDEAESSSLSLVVPPSPLGLGGMPVSLDRRSEGLRPSSMRLVAHDVTRAARFSDAADGFQPLELQRKNYSFHFLSQSKIRPRDDVYNQSKTPGENAKQNRIGQRRKSQWDTPKDSGGKFADHSAKQEIGTAGDHRLHTQSSSQQRVKTITQHNRKLHQQQSHRHRRQPWVLNPFRQEDEEEVLSKRTHNRRRWSHVFPLGEDEFKRHAGPNWKSLCQPAILPMTIDFHPSPQDLDDKNKFSVKQYSVTLPYNMEETNYKSHKELLDALLMQRMRQDYQIVPRTIIQKSARHDNTDHNLLEATLSMGHKIQRLSYNSSTDSVDVVQYYARFAEDETPQTYHYLMWSSLQQDYVSVFQTFTKYTLPYKWNELDMLISGDAVTNIVEGMRQPRISFVIIPDPFVDSHGENDYLSKFQRLVEYLGKLHPKDEAHNFSIEIVSTSSDAGPKASSGDKRFVVDLRKKRDEKYEWMELVLDSNCDTRRTFRLTIQWLVCVASKIDQQAQLLHRRCSQYGLKLVSVPHFSCLRSCFLNPFAVSITKRVLDRRCVDAIEKALTNDFNFVYDGNHMSDPNEIDLLDGFEFSVNKWSIKKRKAFVPARQYLHRTGTIFTRLLRDNKGSAIVILYLNNRHIAGDVRLLDCAREVFHRIEHFIEEVETESKR</sequence>
<feature type="compositionally biased region" description="Polar residues" evidence="1">
    <location>
        <begin position="663"/>
        <end position="681"/>
    </location>
</feature>
<feature type="region of interest" description="Disordered" evidence="1">
    <location>
        <begin position="326"/>
        <end position="347"/>
    </location>
</feature>
<evidence type="ECO:0000256" key="1">
    <source>
        <dbReference type="SAM" id="MobiDB-lite"/>
    </source>
</evidence>
<feature type="region of interest" description="Disordered" evidence="1">
    <location>
        <begin position="28"/>
        <end position="48"/>
    </location>
</feature>
<dbReference type="InterPro" id="IPR027244">
    <property type="entry name" value="IML1"/>
</dbReference>
<feature type="region of interest" description="Disordered" evidence="1">
    <location>
        <begin position="153"/>
        <end position="248"/>
    </location>
</feature>
<accession>A0ABD3NMN2</accession>
<feature type="compositionally biased region" description="Polar residues" evidence="1">
    <location>
        <begin position="37"/>
        <end position="48"/>
    </location>
</feature>
<reference evidence="3 4" key="1">
    <citation type="submission" date="2024-10" db="EMBL/GenBank/DDBJ databases">
        <title>Updated reference genomes for cyclostephanoid diatoms.</title>
        <authorList>
            <person name="Roberts W.R."/>
            <person name="Alverson A.J."/>
        </authorList>
    </citation>
    <scope>NUCLEOTIDE SEQUENCE [LARGE SCALE GENOMIC DNA]</scope>
    <source>
        <strain evidence="3 4">AJA276-08</strain>
    </source>
</reference>
<proteinExistence type="predicted"/>
<feature type="compositionally biased region" description="Basic residues" evidence="1">
    <location>
        <begin position="1658"/>
        <end position="1673"/>
    </location>
</feature>
<feature type="compositionally biased region" description="Basic and acidic residues" evidence="1">
    <location>
        <begin position="1384"/>
        <end position="1393"/>
    </location>
</feature>
<evidence type="ECO:0000259" key="2">
    <source>
        <dbReference type="Pfam" id="PF12257"/>
    </source>
</evidence>
<dbReference type="PANTHER" id="PTHR13179">
    <property type="entry name" value="DEP DOMAIN CONTAINING PROTEIN 5"/>
    <property type="match status" value="1"/>
</dbReference>
<feature type="compositionally biased region" description="Basic and acidic residues" evidence="1">
    <location>
        <begin position="1613"/>
        <end position="1631"/>
    </location>
</feature>
<gene>
    <name evidence="3" type="ORF">ACHAW5_005409</name>
</gene>
<feature type="region of interest" description="Disordered" evidence="1">
    <location>
        <begin position="383"/>
        <end position="426"/>
    </location>
</feature>
<feature type="compositionally biased region" description="Polar residues" evidence="1">
    <location>
        <begin position="161"/>
        <end position="177"/>
    </location>
</feature>
<dbReference type="Pfam" id="PF12257">
    <property type="entry name" value="IML1"/>
    <property type="match status" value="1"/>
</dbReference>
<evidence type="ECO:0000313" key="3">
    <source>
        <dbReference type="EMBL" id="KAL3777260.1"/>
    </source>
</evidence>
<name>A0ABD3NMN2_9STRA</name>
<dbReference type="Proteomes" id="UP001530315">
    <property type="component" value="Unassembled WGS sequence"/>
</dbReference>
<feature type="compositionally biased region" description="Low complexity" evidence="1">
    <location>
        <begin position="222"/>
        <end position="233"/>
    </location>
</feature>
<feature type="compositionally biased region" description="Polar residues" evidence="1">
    <location>
        <begin position="389"/>
        <end position="399"/>
    </location>
</feature>
<comment type="caution">
    <text evidence="3">The sequence shown here is derived from an EMBL/GenBank/DDBJ whole genome shotgun (WGS) entry which is preliminary data.</text>
</comment>
<dbReference type="EMBL" id="JALLAZ020001301">
    <property type="protein sequence ID" value="KAL3777260.1"/>
    <property type="molecule type" value="Genomic_DNA"/>
</dbReference>
<feature type="domain" description="Vacuolar membrane-associated protein Iml1 N-terminal" evidence="2">
    <location>
        <begin position="832"/>
        <end position="1122"/>
    </location>
</feature>
<feature type="region of interest" description="Disordered" evidence="1">
    <location>
        <begin position="578"/>
        <end position="618"/>
    </location>
</feature>
<feature type="region of interest" description="Disordered" evidence="1">
    <location>
        <begin position="1357"/>
        <end position="1397"/>
    </location>
</feature>
<evidence type="ECO:0000313" key="4">
    <source>
        <dbReference type="Proteomes" id="UP001530315"/>
    </source>
</evidence>
<feature type="compositionally biased region" description="Low complexity" evidence="1">
    <location>
        <begin position="588"/>
        <end position="609"/>
    </location>
</feature>
<dbReference type="PANTHER" id="PTHR13179:SF8">
    <property type="entry name" value="GATOR COMPLEX PROTEIN DEPDC5"/>
    <property type="match status" value="1"/>
</dbReference>
<organism evidence="3 4">
    <name type="scientific">Stephanodiscus triporus</name>
    <dbReference type="NCBI Taxonomy" id="2934178"/>
    <lineage>
        <taxon>Eukaryota</taxon>
        <taxon>Sar</taxon>
        <taxon>Stramenopiles</taxon>
        <taxon>Ochrophyta</taxon>
        <taxon>Bacillariophyta</taxon>
        <taxon>Coscinodiscophyceae</taxon>
        <taxon>Thalassiosirophycidae</taxon>
        <taxon>Stephanodiscales</taxon>
        <taxon>Stephanodiscaceae</taxon>
        <taxon>Stephanodiscus</taxon>
    </lineage>
</organism>
<feature type="region of interest" description="Disordered" evidence="1">
    <location>
        <begin position="663"/>
        <end position="685"/>
    </location>
</feature>
<feature type="compositionally biased region" description="Polar residues" evidence="1">
    <location>
        <begin position="1313"/>
        <end position="1332"/>
    </location>
</feature>
<feature type="region of interest" description="Disordered" evidence="1">
    <location>
        <begin position="1313"/>
        <end position="1334"/>
    </location>
</feature>
<feature type="region of interest" description="Disordered" evidence="1">
    <location>
        <begin position="1588"/>
        <end position="1678"/>
    </location>
</feature>
<protein>
    <recommendedName>
        <fullName evidence="2">Vacuolar membrane-associated protein Iml1 N-terminal domain-containing protein</fullName>
    </recommendedName>
</protein>
<keyword evidence="4" id="KW-1185">Reference proteome</keyword>
<feature type="compositionally biased region" description="Polar residues" evidence="1">
    <location>
        <begin position="1592"/>
        <end position="1607"/>
    </location>
</feature>
<dbReference type="InterPro" id="IPR048255">
    <property type="entry name" value="IML1_N"/>
</dbReference>
<feature type="compositionally biased region" description="Polar residues" evidence="1">
    <location>
        <begin position="1644"/>
        <end position="1657"/>
    </location>
</feature>